<dbReference type="PROSITE" id="PS50112">
    <property type="entry name" value="PAS"/>
    <property type="match status" value="1"/>
</dbReference>
<dbReference type="InterPro" id="IPR013767">
    <property type="entry name" value="PAS_fold"/>
</dbReference>
<dbReference type="SUPFAM" id="SSF55785">
    <property type="entry name" value="PYP-like sensor domain (PAS domain)"/>
    <property type="match status" value="1"/>
</dbReference>
<sequence>MEKHQDGIWIIGADGQTTYANQRMAEILKTTPEAMLGHPSFAYVFPEDVAAAQRLFEVKSRGDISPFHFRLRCKDGSAVAVDVQGTPMHNAAGSFKGIVGTFSVSD</sequence>
<feature type="domain" description="PAS" evidence="1">
    <location>
        <begin position="1"/>
        <end position="63"/>
    </location>
</feature>
<proteinExistence type="predicted"/>
<dbReference type="KEGG" id="sus:Acid_6820"/>
<dbReference type="NCBIfam" id="TIGR00229">
    <property type="entry name" value="sensory_box"/>
    <property type="match status" value="1"/>
</dbReference>
<reference evidence="2" key="1">
    <citation type="submission" date="2006-10" db="EMBL/GenBank/DDBJ databases">
        <title>Complete sequence of Solibacter usitatus Ellin6076.</title>
        <authorList>
            <consortium name="US DOE Joint Genome Institute"/>
            <person name="Copeland A."/>
            <person name="Lucas S."/>
            <person name="Lapidus A."/>
            <person name="Barry K."/>
            <person name="Detter J.C."/>
            <person name="Glavina del Rio T."/>
            <person name="Hammon N."/>
            <person name="Israni S."/>
            <person name="Dalin E."/>
            <person name="Tice H."/>
            <person name="Pitluck S."/>
            <person name="Thompson L.S."/>
            <person name="Brettin T."/>
            <person name="Bruce D."/>
            <person name="Han C."/>
            <person name="Tapia R."/>
            <person name="Gilna P."/>
            <person name="Schmutz J."/>
            <person name="Larimer F."/>
            <person name="Land M."/>
            <person name="Hauser L."/>
            <person name="Kyrpides N."/>
            <person name="Mikhailova N."/>
            <person name="Janssen P.H."/>
            <person name="Kuske C.R."/>
            <person name="Richardson P."/>
        </authorList>
    </citation>
    <scope>NUCLEOTIDE SEQUENCE</scope>
    <source>
        <strain evidence="2">Ellin6076</strain>
    </source>
</reference>
<organism evidence="2">
    <name type="scientific">Solibacter usitatus (strain Ellin6076)</name>
    <dbReference type="NCBI Taxonomy" id="234267"/>
    <lineage>
        <taxon>Bacteria</taxon>
        <taxon>Pseudomonadati</taxon>
        <taxon>Acidobacteriota</taxon>
        <taxon>Terriglobia</taxon>
        <taxon>Bryobacterales</taxon>
        <taxon>Solibacteraceae</taxon>
        <taxon>Candidatus Solibacter</taxon>
    </lineage>
</organism>
<dbReference type="HOGENOM" id="CLU_2221492_0_0_0"/>
<accession>Q01RI3</accession>
<evidence type="ECO:0000259" key="1">
    <source>
        <dbReference type="PROSITE" id="PS50112"/>
    </source>
</evidence>
<dbReference type="eggNOG" id="COG2202">
    <property type="taxonomic scope" value="Bacteria"/>
</dbReference>
<dbReference type="Pfam" id="PF00989">
    <property type="entry name" value="PAS"/>
    <property type="match status" value="1"/>
</dbReference>
<dbReference type="InterPro" id="IPR035965">
    <property type="entry name" value="PAS-like_dom_sf"/>
</dbReference>
<dbReference type="CDD" id="cd00130">
    <property type="entry name" value="PAS"/>
    <property type="match status" value="1"/>
</dbReference>
<dbReference type="InterPro" id="IPR000014">
    <property type="entry name" value="PAS"/>
</dbReference>
<dbReference type="STRING" id="234267.Acid_6820"/>
<dbReference type="InParanoid" id="Q01RI3"/>
<evidence type="ECO:0000313" key="2">
    <source>
        <dbReference type="EMBL" id="ABJ87737.1"/>
    </source>
</evidence>
<name>Q01RI3_SOLUE</name>
<protein>
    <submittedName>
        <fullName evidence="2">Putative PAS/PAC sensor protein</fullName>
    </submittedName>
</protein>
<dbReference type="EMBL" id="CP000473">
    <property type="protein sequence ID" value="ABJ87737.1"/>
    <property type="molecule type" value="Genomic_DNA"/>
</dbReference>
<dbReference type="OrthoDB" id="9758522at2"/>
<dbReference type="AlphaFoldDB" id="Q01RI3"/>
<gene>
    <name evidence="2" type="ordered locus">Acid_6820</name>
</gene>
<dbReference type="GO" id="GO:0006355">
    <property type="term" value="P:regulation of DNA-templated transcription"/>
    <property type="evidence" value="ECO:0007669"/>
    <property type="project" value="InterPro"/>
</dbReference>
<dbReference type="Gene3D" id="3.30.450.20">
    <property type="entry name" value="PAS domain"/>
    <property type="match status" value="1"/>
</dbReference>